<dbReference type="AlphaFoldDB" id="A0A1F4NQ28"/>
<feature type="domain" description="Metallo-beta-lactamase" evidence="2">
    <location>
        <begin position="45"/>
        <end position="241"/>
    </location>
</feature>
<evidence type="ECO:0000259" key="2">
    <source>
        <dbReference type="SMART" id="SM00849"/>
    </source>
</evidence>
<accession>A0A1F4NQ28</accession>
<dbReference type="Proteomes" id="UP000178085">
    <property type="component" value="Unassembled WGS sequence"/>
</dbReference>
<protein>
    <recommendedName>
        <fullName evidence="2">Metallo-beta-lactamase domain-containing protein</fullName>
    </recommendedName>
</protein>
<dbReference type="InterPro" id="IPR035681">
    <property type="entry name" value="ComA-like_MBL"/>
</dbReference>
<dbReference type="EMBL" id="METD01000001">
    <property type="protein sequence ID" value="OGB73565.1"/>
    <property type="molecule type" value="Genomic_DNA"/>
</dbReference>
<dbReference type="PANTHER" id="PTHR30619">
    <property type="entry name" value="DNA INTERNALIZATION/COMPETENCE PROTEIN COMEC/REC2"/>
    <property type="match status" value="1"/>
</dbReference>
<dbReference type="InterPro" id="IPR001279">
    <property type="entry name" value="Metallo-B-lactamas"/>
</dbReference>
<dbReference type="InterPro" id="IPR036866">
    <property type="entry name" value="RibonucZ/Hydroxyglut_hydro"/>
</dbReference>
<sequence length="297" mass="32278">MLKKLRLKFVHWLMVGFLLADLAVTWFAYAKPDELLHIYFLDVGQGDAILISTADHKHILIDGGPDGSVVGQLDSVLPAWDRQLDLVILTHPHADHVAGLLTVLQRYSVEQFIYSGAPYSTTTYENLLSALAKQNITIQIASAGQKYDFGDTRLDLLWPIAGQSFSQDPNETSLITQLRYGNFSALFMGDASANNEQALLASSTVSDVDVLKVGHHGSQYSTSPAFLSVADPEIAVIEVGVNNNFGHPTPTTLNHLKDSGATVYRTDQNGTIEVATDGAKYRILPRSANPAVSSPSQ</sequence>
<dbReference type="SUPFAM" id="SSF56281">
    <property type="entry name" value="Metallo-hydrolase/oxidoreductase"/>
    <property type="match status" value="1"/>
</dbReference>
<evidence type="ECO:0000256" key="1">
    <source>
        <dbReference type="SAM" id="Phobius"/>
    </source>
</evidence>
<evidence type="ECO:0000313" key="4">
    <source>
        <dbReference type="Proteomes" id="UP000178085"/>
    </source>
</evidence>
<dbReference type="Gene3D" id="3.60.15.10">
    <property type="entry name" value="Ribonuclease Z/Hydroxyacylglutathione hydrolase-like"/>
    <property type="match status" value="1"/>
</dbReference>
<dbReference type="Pfam" id="PF00753">
    <property type="entry name" value="Lactamase_B"/>
    <property type="match status" value="1"/>
</dbReference>
<dbReference type="SMART" id="SM00849">
    <property type="entry name" value="Lactamase_B"/>
    <property type="match status" value="1"/>
</dbReference>
<evidence type="ECO:0000313" key="3">
    <source>
        <dbReference type="EMBL" id="OGB73565.1"/>
    </source>
</evidence>
<keyword evidence="1" id="KW-0812">Transmembrane</keyword>
<gene>
    <name evidence="3" type="ORF">A3K51_01815</name>
</gene>
<reference evidence="3 4" key="1">
    <citation type="journal article" date="2016" name="Nat. Commun.">
        <title>Thousands of microbial genomes shed light on interconnected biogeochemical processes in an aquifer system.</title>
        <authorList>
            <person name="Anantharaman K."/>
            <person name="Brown C.T."/>
            <person name="Hug L.A."/>
            <person name="Sharon I."/>
            <person name="Castelle C.J."/>
            <person name="Probst A.J."/>
            <person name="Thomas B.C."/>
            <person name="Singh A."/>
            <person name="Wilkins M.J."/>
            <person name="Karaoz U."/>
            <person name="Brodie E.L."/>
            <person name="Williams K.H."/>
            <person name="Hubbard S.S."/>
            <person name="Banfield J.F."/>
        </authorList>
    </citation>
    <scope>NUCLEOTIDE SEQUENCE [LARGE SCALE GENOMIC DNA]</scope>
</reference>
<proteinExistence type="predicted"/>
<keyword evidence="1" id="KW-0472">Membrane</keyword>
<feature type="transmembrane region" description="Helical" evidence="1">
    <location>
        <begin position="9"/>
        <end position="29"/>
    </location>
</feature>
<organism evidence="3 4">
    <name type="scientific">candidate division Kazan bacterium RIFCSPLOWO2_01_FULL_45_19</name>
    <dbReference type="NCBI Taxonomy" id="1798538"/>
    <lineage>
        <taxon>Bacteria</taxon>
        <taxon>Bacteria division Kazan-3B-28</taxon>
    </lineage>
</organism>
<dbReference type="PANTHER" id="PTHR30619:SF1">
    <property type="entry name" value="RECOMBINATION PROTEIN 2"/>
    <property type="match status" value="1"/>
</dbReference>
<dbReference type="InterPro" id="IPR052159">
    <property type="entry name" value="Competence_DNA_uptake"/>
</dbReference>
<name>A0A1F4NQ28_UNCK3</name>
<comment type="caution">
    <text evidence="3">The sequence shown here is derived from an EMBL/GenBank/DDBJ whole genome shotgun (WGS) entry which is preliminary data.</text>
</comment>
<dbReference type="CDD" id="cd07731">
    <property type="entry name" value="ComA-like_MBL-fold"/>
    <property type="match status" value="1"/>
</dbReference>
<keyword evidence="1" id="KW-1133">Transmembrane helix</keyword>